<dbReference type="KEGG" id="mph:MLP_16540"/>
<dbReference type="InterPro" id="IPR011990">
    <property type="entry name" value="TPR-like_helical_dom_sf"/>
</dbReference>
<dbReference type="Pfam" id="PF03704">
    <property type="entry name" value="BTAD"/>
    <property type="match status" value="1"/>
</dbReference>
<keyword evidence="6" id="KW-1185">Reference proteome</keyword>
<keyword evidence="2 3" id="KW-0238">DNA-binding</keyword>
<dbReference type="Gene3D" id="1.25.40.10">
    <property type="entry name" value="Tetratricopeptide repeat domain"/>
    <property type="match status" value="2"/>
</dbReference>
<evidence type="ECO:0000256" key="1">
    <source>
        <dbReference type="ARBA" id="ARBA00005820"/>
    </source>
</evidence>
<dbReference type="InterPro" id="IPR027417">
    <property type="entry name" value="P-loop_NTPase"/>
</dbReference>
<feature type="DNA-binding region" description="OmpR/PhoB-type" evidence="3">
    <location>
        <begin position="1"/>
        <end position="90"/>
    </location>
</feature>
<dbReference type="CDD" id="cd15831">
    <property type="entry name" value="BTAD"/>
    <property type="match status" value="1"/>
</dbReference>
<dbReference type="eggNOG" id="COG3629">
    <property type="taxonomic scope" value="Bacteria"/>
</dbReference>
<dbReference type="AlphaFoldDB" id="F5XRH8"/>
<dbReference type="GO" id="GO:0016887">
    <property type="term" value="F:ATP hydrolysis activity"/>
    <property type="evidence" value="ECO:0007669"/>
    <property type="project" value="InterPro"/>
</dbReference>
<dbReference type="Pfam" id="PF00486">
    <property type="entry name" value="Trans_reg_C"/>
    <property type="match status" value="1"/>
</dbReference>
<gene>
    <name evidence="5" type="ordered locus">MLP_16540</name>
</gene>
<dbReference type="SUPFAM" id="SSF48452">
    <property type="entry name" value="TPR-like"/>
    <property type="match status" value="2"/>
</dbReference>
<dbReference type="eggNOG" id="COG3903">
    <property type="taxonomic scope" value="Bacteria"/>
</dbReference>
<dbReference type="GO" id="GO:0003677">
    <property type="term" value="F:DNA binding"/>
    <property type="evidence" value="ECO:0007669"/>
    <property type="project" value="UniProtKB-UniRule"/>
</dbReference>
<reference evidence="5 6" key="1">
    <citation type="submission" date="2011-05" db="EMBL/GenBank/DDBJ databases">
        <title>Whole genome sequence of Microlunatus phosphovorus NM-1.</title>
        <authorList>
            <person name="Hosoyama A."/>
            <person name="Sasaki K."/>
            <person name="Harada T."/>
            <person name="Igarashi R."/>
            <person name="Kawakoshi A."/>
            <person name="Sasagawa M."/>
            <person name="Fukada J."/>
            <person name="Nakamura S."/>
            <person name="Katano Y."/>
            <person name="Hanada S."/>
            <person name="Kamagata Y."/>
            <person name="Nakamura N."/>
            <person name="Yamazaki S."/>
            <person name="Fujita N."/>
        </authorList>
    </citation>
    <scope>NUCLEOTIDE SEQUENCE [LARGE SCALE GENOMIC DNA]</scope>
    <source>
        <strain evidence="6">ATCC 700054 / DSM 10555 / JCM 9379 / NBRC 101784 / NCIMB 13414 / VKM Ac-1990 / NM-1</strain>
    </source>
</reference>
<dbReference type="SUPFAM" id="SSF46894">
    <property type="entry name" value="C-terminal effector domain of the bipartite response regulators"/>
    <property type="match status" value="1"/>
</dbReference>
<evidence type="ECO:0000256" key="3">
    <source>
        <dbReference type="PROSITE-ProRule" id="PRU01091"/>
    </source>
</evidence>
<dbReference type="InterPro" id="IPR005158">
    <property type="entry name" value="BTAD"/>
</dbReference>
<dbReference type="EMBL" id="AP012204">
    <property type="protein sequence ID" value="BAK34668.1"/>
    <property type="molecule type" value="Genomic_DNA"/>
</dbReference>
<dbReference type="InterPro" id="IPR058852">
    <property type="entry name" value="HTH_77"/>
</dbReference>
<name>F5XRH8_MICPN</name>
<dbReference type="OrthoDB" id="3755432at2"/>
<accession>F5XRH8</accession>
<dbReference type="InterPro" id="IPR036388">
    <property type="entry name" value="WH-like_DNA-bd_sf"/>
</dbReference>
<dbReference type="SUPFAM" id="SSF52540">
    <property type="entry name" value="P-loop containing nucleoside triphosphate hydrolases"/>
    <property type="match status" value="1"/>
</dbReference>
<dbReference type="RefSeq" id="WP_013862551.1">
    <property type="nucleotide sequence ID" value="NC_015635.1"/>
</dbReference>
<dbReference type="Gene3D" id="3.40.50.300">
    <property type="entry name" value="P-loop containing nucleotide triphosphate hydrolases"/>
    <property type="match status" value="1"/>
</dbReference>
<protein>
    <submittedName>
        <fullName evidence="5">Putative AfsR family transcriptional regulator</fullName>
    </submittedName>
</protein>
<dbReference type="InterPro" id="IPR001867">
    <property type="entry name" value="OmpR/PhoB-type_DNA-bd"/>
</dbReference>
<evidence type="ECO:0000259" key="4">
    <source>
        <dbReference type="PROSITE" id="PS51755"/>
    </source>
</evidence>
<evidence type="ECO:0000313" key="5">
    <source>
        <dbReference type="EMBL" id="BAK34668.1"/>
    </source>
</evidence>
<dbReference type="GO" id="GO:0000160">
    <property type="term" value="P:phosphorelay signal transduction system"/>
    <property type="evidence" value="ECO:0007669"/>
    <property type="project" value="InterPro"/>
</dbReference>
<organism evidence="5 6">
    <name type="scientific">Microlunatus phosphovorus (strain ATCC 700054 / DSM 10555 / JCM 9379 / NBRC 101784 / NCIMB 13414 / VKM Ac-1990 / NM-1)</name>
    <dbReference type="NCBI Taxonomy" id="1032480"/>
    <lineage>
        <taxon>Bacteria</taxon>
        <taxon>Bacillati</taxon>
        <taxon>Actinomycetota</taxon>
        <taxon>Actinomycetes</taxon>
        <taxon>Propionibacteriales</taxon>
        <taxon>Propionibacteriaceae</taxon>
        <taxon>Microlunatus</taxon>
    </lineage>
</organism>
<dbReference type="InterPro" id="IPR049945">
    <property type="entry name" value="AAA_22"/>
</dbReference>
<comment type="similarity">
    <text evidence="1">Belongs to the AfsR/DnrI/RedD regulatory family.</text>
</comment>
<dbReference type="SMART" id="SM01043">
    <property type="entry name" value="BTAD"/>
    <property type="match status" value="1"/>
</dbReference>
<evidence type="ECO:0000256" key="2">
    <source>
        <dbReference type="ARBA" id="ARBA00023125"/>
    </source>
</evidence>
<dbReference type="Pfam" id="PF13401">
    <property type="entry name" value="AAA_22"/>
    <property type="match status" value="1"/>
</dbReference>
<dbReference type="PRINTS" id="PR00364">
    <property type="entry name" value="DISEASERSIST"/>
</dbReference>
<feature type="domain" description="OmpR/PhoB-type" evidence="4">
    <location>
        <begin position="1"/>
        <end position="90"/>
    </location>
</feature>
<dbReference type="InterPro" id="IPR016032">
    <property type="entry name" value="Sig_transdc_resp-reg_C-effctor"/>
</dbReference>
<dbReference type="PANTHER" id="PTHR47691">
    <property type="entry name" value="REGULATOR-RELATED"/>
    <property type="match status" value="1"/>
</dbReference>
<dbReference type="Proteomes" id="UP000007947">
    <property type="component" value="Chromosome"/>
</dbReference>
<dbReference type="GO" id="GO:0006355">
    <property type="term" value="P:regulation of DNA-templated transcription"/>
    <property type="evidence" value="ECO:0007669"/>
    <property type="project" value="InterPro"/>
</dbReference>
<dbReference type="HOGENOM" id="CLU_004665_1_3_11"/>
<dbReference type="Pfam" id="PF25872">
    <property type="entry name" value="HTH_77"/>
    <property type="match status" value="1"/>
</dbReference>
<dbReference type="PANTHER" id="PTHR47691:SF3">
    <property type="entry name" value="HTH-TYPE TRANSCRIPTIONAL REGULATOR RV0890C-RELATED"/>
    <property type="match status" value="1"/>
</dbReference>
<evidence type="ECO:0000313" key="6">
    <source>
        <dbReference type="Proteomes" id="UP000007947"/>
    </source>
</evidence>
<dbReference type="STRING" id="1032480.MLP_16540"/>
<proteinExistence type="inferred from homology"/>
<dbReference type="Gene3D" id="1.10.10.10">
    <property type="entry name" value="Winged helix-like DNA-binding domain superfamily/Winged helix DNA-binding domain"/>
    <property type="match status" value="1"/>
</dbReference>
<dbReference type="SMART" id="SM00862">
    <property type="entry name" value="Trans_reg_C"/>
    <property type="match status" value="1"/>
</dbReference>
<dbReference type="PROSITE" id="PS51755">
    <property type="entry name" value="OMPR_PHOB"/>
    <property type="match status" value="1"/>
</dbReference>
<sequence>MDIALLGPLEVAVGGQPRPIAGGRLRSLLSRLAVAEGRVVSTAELVEAVWPDDPPSGAANALQSLVSRLRRALADPEAVSQAATGYRLAISPTELDAARFAELVRDAEQQAGSGQPQEAIAGFDAALRLWRGEPLADAGDAEYAVGYRTTWERLRLRAEEERLTSLLTAGRIGDAVSTAEALAVDHPLNERIIASRLRALAAAGRVPEALANYEETRQFLRRELGTEPGAELQALHLRLLRGELGPAPDTVPSPPARRSNLRAPLTSFVGREDDLSRVLDLVTAHRLTTVIGPGGAGKTRLAIEAARRWLAVQPDSAWLVELAPVTDPDNLAATVLGALGLRDARVTERAERSAQGAHERLLDRLREARCLLVMDNCEHVLDAVAQLIDDILAAAPGVVVLATSRELLGLTGEALCALPPLPLPAADVPLSDAVSYPAVELWLDRATTVRPAFALDPETLGPVIEIVRRLDGLPLAIELAAARLRLLPVTEIAARLSDRFRLLTGGNRTSLPRHRTLRAVVEWSWDLLAPDERLLAERLAVFPAGADLDSAATVCADARLPAGEIESLLASLVDKSLLQAELPEATGATGVRYRMLETIREYGVERLAERDELADVRLAHAEHYAASAIGWEPMLRGRDQLIALTSLSMDRDNVLAALRYLGDSGRGEEALQLLLALTWYWTLLDARTEFADWAAFVLAANDGKDLPDLVYARAARLLSDLGERTATQRPNWDRVRQRLGALAEELATAGPPPFPSLGVLRPMVAAFAGELDLADVLLAEAGRSDDPWLRAASQATAANLYENSGEIERMRAAVDLAYPAFVALGDRWGLSTCLMARAQLATLDGRLADALADYLQARRCIRELGSVEDELFLHLQIADVYVRSGDIPAARAELDELATSGPLGPHPERQLFTTASLAVLELQVGRHDQARLLVAELRRALSERHESTVMLDHVQGIGLAAAAVVECLTDDGDLEQAAADLREGYPAAMQTMDGPIISAIGVAQGAWLAATGRSREAAIVLGAATTVRGAEDRSNWTAALIRQRLQVALGEQFWSLYQQGQALARVEALQHLDPLRHLDPVRSPGPDEPQARFR</sequence>